<comment type="caution">
    <text evidence="2">The sequence shown here is derived from an EMBL/GenBank/DDBJ whole genome shotgun (WGS) entry which is preliminary data.</text>
</comment>
<reference evidence="2 3" key="1">
    <citation type="submission" date="2017-09" db="EMBL/GenBank/DDBJ databases">
        <title>Depth-based differentiation of microbial function through sediment-hosted aquifers and enrichment of novel symbionts in the deep terrestrial subsurface.</title>
        <authorList>
            <person name="Probst A.J."/>
            <person name="Ladd B."/>
            <person name="Jarett J.K."/>
            <person name="Geller-Mcgrath D.E."/>
            <person name="Sieber C.M."/>
            <person name="Emerson J.B."/>
            <person name="Anantharaman K."/>
            <person name="Thomas B.C."/>
            <person name="Malmstrom R."/>
            <person name="Stieglmeier M."/>
            <person name="Klingl A."/>
            <person name="Woyke T."/>
            <person name="Ryan C.M."/>
            <person name="Banfield J.F."/>
        </authorList>
    </citation>
    <scope>NUCLEOTIDE SEQUENCE [LARGE SCALE GENOMIC DNA]</scope>
    <source>
        <strain evidence="2">CG17_big_fil_post_rev_8_21_14_2_50_48_46</strain>
    </source>
</reference>
<dbReference type="Proteomes" id="UP000231019">
    <property type="component" value="Unassembled WGS sequence"/>
</dbReference>
<dbReference type="InterPro" id="IPR001509">
    <property type="entry name" value="Epimerase_deHydtase"/>
</dbReference>
<dbReference type="EMBL" id="PFFQ01000034">
    <property type="protein sequence ID" value="PIW16873.1"/>
    <property type="molecule type" value="Genomic_DNA"/>
</dbReference>
<dbReference type="InterPro" id="IPR050177">
    <property type="entry name" value="Lipid_A_modif_metabolic_enz"/>
</dbReference>
<evidence type="ECO:0000313" key="2">
    <source>
        <dbReference type="EMBL" id="PIW16873.1"/>
    </source>
</evidence>
<dbReference type="PANTHER" id="PTHR43245:SF55">
    <property type="entry name" value="NAD(P)-BINDING DOMAIN-CONTAINING PROTEIN"/>
    <property type="match status" value="1"/>
</dbReference>
<feature type="domain" description="NAD-dependent epimerase/dehydratase" evidence="1">
    <location>
        <begin position="4"/>
        <end position="185"/>
    </location>
</feature>
<organism evidence="2 3">
    <name type="scientific">bacterium (Candidatus Blackallbacteria) CG17_big_fil_post_rev_8_21_14_2_50_48_46</name>
    <dbReference type="NCBI Taxonomy" id="2014261"/>
    <lineage>
        <taxon>Bacteria</taxon>
        <taxon>Candidatus Blackallbacteria</taxon>
    </lineage>
</organism>
<dbReference type="CDD" id="cd08946">
    <property type="entry name" value="SDR_e"/>
    <property type="match status" value="1"/>
</dbReference>
<dbReference type="Gene3D" id="3.40.50.720">
    <property type="entry name" value="NAD(P)-binding Rossmann-like Domain"/>
    <property type="match status" value="1"/>
</dbReference>
<evidence type="ECO:0000259" key="1">
    <source>
        <dbReference type="Pfam" id="PF01370"/>
    </source>
</evidence>
<evidence type="ECO:0000313" key="3">
    <source>
        <dbReference type="Proteomes" id="UP000231019"/>
    </source>
</evidence>
<gene>
    <name evidence="2" type="ORF">COW36_11365</name>
</gene>
<dbReference type="SUPFAM" id="SSF51735">
    <property type="entry name" value="NAD(P)-binding Rossmann-fold domains"/>
    <property type="match status" value="1"/>
</dbReference>
<name>A0A2M7G4P8_9BACT</name>
<dbReference type="AlphaFoldDB" id="A0A2M7G4P8"/>
<accession>A0A2M7G4P8</accession>
<dbReference type="InterPro" id="IPR036291">
    <property type="entry name" value="NAD(P)-bd_dom_sf"/>
</dbReference>
<dbReference type="Pfam" id="PF01370">
    <property type="entry name" value="Epimerase"/>
    <property type="match status" value="1"/>
</dbReference>
<dbReference type="PANTHER" id="PTHR43245">
    <property type="entry name" value="BIFUNCTIONAL POLYMYXIN RESISTANCE PROTEIN ARNA"/>
    <property type="match status" value="1"/>
</dbReference>
<proteinExistence type="predicted"/>
<sequence length="274" mass="30645">MKEVLLTGTSGYLGHALAKMLEPQFELKRLTARLAEIQPESLHPDCVIHLAGALRHRETECFETNFLGFQSLLKGLAHPKIPIVYFSSRAVYAPHSEPLQEDSPLASAEAYGQSKIQAERLLLASGHPFLILRPTLIWGWNGEQAGRSFIAQAAKRLMRQETLTLYLPPRNHDSLYVQDLARWLPSLLSPGPHWNQAFNLAAPPTDFHTLILRLAQEVERQCGHSPQIQFQPGPPARAPLLSLAKFRQTFPQLGWTPEAQILKALVQGLKALPE</sequence>
<protein>
    <recommendedName>
        <fullName evidence="1">NAD-dependent epimerase/dehydratase domain-containing protein</fullName>
    </recommendedName>
</protein>